<dbReference type="SUPFAM" id="SSF53756">
    <property type="entry name" value="UDP-Glycosyltransferase/glycogen phosphorylase"/>
    <property type="match status" value="1"/>
</dbReference>
<protein>
    <submittedName>
        <fullName evidence="4">Glycosyltransferase</fullName>
    </submittedName>
</protein>
<evidence type="ECO:0000313" key="4">
    <source>
        <dbReference type="EMBL" id="HHP92170.1"/>
    </source>
</evidence>
<dbReference type="GO" id="GO:0016757">
    <property type="term" value="F:glycosyltransferase activity"/>
    <property type="evidence" value="ECO:0007669"/>
    <property type="project" value="InterPro"/>
</dbReference>
<organism evidence="4">
    <name type="scientific">Ignisphaera aggregans</name>
    <dbReference type="NCBI Taxonomy" id="334771"/>
    <lineage>
        <taxon>Archaea</taxon>
        <taxon>Thermoproteota</taxon>
        <taxon>Thermoprotei</taxon>
        <taxon>Desulfurococcales</taxon>
        <taxon>Desulfurococcaceae</taxon>
        <taxon>Ignisphaera</taxon>
    </lineage>
</organism>
<sequence>MVKACFILSSYNWGGVTKFVEELCMSLIDLGVESLIVAREVIKPPPNLISSHIVELKSPSNWSYCKRLETVIKKEQCEVVNTHDVYSLLGLKNIKNYAHSCFTYHGIIPFKYTRPADYYGSFLGYLSLLWAAKNVEVAIGISNYIVNELRKWGFTRYKYIPVGISVKKFRNGRPLKSIKEDNYPILLDVGQIDKSQGTHILINSMPHIIRIFPNAKLLLVGEIVDWNLYYKVMRNDLLRKHVAFTGFVPESLLINLYHTSDIVIEVPYWHGFGLPILEGMACGKPVITRSAYAMKEHIENSKGGALIRQDNPHEIVDAIIKITNNYDYYAKNALNYAKAFDIKLIAEKYRKLFHELIKG</sequence>
<name>A0A7J3YTY7_9CREN</name>
<accession>A0A7J3YTY7</accession>
<evidence type="ECO:0000256" key="1">
    <source>
        <dbReference type="ARBA" id="ARBA00022679"/>
    </source>
</evidence>
<dbReference type="AlphaFoldDB" id="A0A7J3YTY7"/>
<dbReference type="InterPro" id="IPR028098">
    <property type="entry name" value="Glyco_trans_4-like_N"/>
</dbReference>
<feature type="domain" description="Glycosyl transferase family 1" evidence="2">
    <location>
        <begin position="178"/>
        <end position="330"/>
    </location>
</feature>
<dbReference type="Pfam" id="PF13439">
    <property type="entry name" value="Glyco_transf_4"/>
    <property type="match status" value="1"/>
</dbReference>
<keyword evidence="1 4" id="KW-0808">Transferase</keyword>
<dbReference type="PANTHER" id="PTHR46401:SF2">
    <property type="entry name" value="GLYCOSYLTRANSFERASE WBBK-RELATED"/>
    <property type="match status" value="1"/>
</dbReference>
<dbReference type="Pfam" id="PF00534">
    <property type="entry name" value="Glycos_transf_1"/>
    <property type="match status" value="1"/>
</dbReference>
<reference evidence="4" key="1">
    <citation type="journal article" date="2020" name="mSystems">
        <title>Genome- and Community-Level Interaction Insights into Carbon Utilization and Element Cycling Functions of Hydrothermarchaeota in Hydrothermal Sediment.</title>
        <authorList>
            <person name="Zhou Z."/>
            <person name="Liu Y."/>
            <person name="Xu W."/>
            <person name="Pan J."/>
            <person name="Luo Z.H."/>
            <person name="Li M."/>
        </authorList>
    </citation>
    <scope>NUCLEOTIDE SEQUENCE [LARGE SCALE GENOMIC DNA]</scope>
    <source>
        <strain evidence="4">SpSt-1109</strain>
    </source>
</reference>
<evidence type="ECO:0000259" key="3">
    <source>
        <dbReference type="Pfam" id="PF13439"/>
    </source>
</evidence>
<gene>
    <name evidence="4" type="ORF">ENM70_00865</name>
</gene>
<dbReference type="EMBL" id="DRYU01000021">
    <property type="protein sequence ID" value="HHP92170.1"/>
    <property type="molecule type" value="Genomic_DNA"/>
</dbReference>
<feature type="domain" description="Glycosyltransferase subfamily 4-like N-terminal" evidence="3">
    <location>
        <begin position="13"/>
        <end position="166"/>
    </location>
</feature>
<dbReference type="InterPro" id="IPR001296">
    <property type="entry name" value="Glyco_trans_1"/>
</dbReference>
<dbReference type="Gene3D" id="3.40.50.2000">
    <property type="entry name" value="Glycogen Phosphorylase B"/>
    <property type="match status" value="2"/>
</dbReference>
<comment type="caution">
    <text evidence="4">The sequence shown here is derived from an EMBL/GenBank/DDBJ whole genome shotgun (WGS) entry which is preliminary data.</text>
</comment>
<evidence type="ECO:0000259" key="2">
    <source>
        <dbReference type="Pfam" id="PF00534"/>
    </source>
</evidence>
<proteinExistence type="predicted"/>
<dbReference type="CDD" id="cd03801">
    <property type="entry name" value="GT4_PimA-like"/>
    <property type="match status" value="1"/>
</dbReference>
<dbReference type="PANTHER" id="PTHR46401">
    <property type="entry name" value="GLYCOSYLTRANSFERASE WBBK-RELATED"/>
    <property type="match status" value="1"/>
</dbReference>